<organism evidence="3 4">
    <name type="scientific">Zobellia barbeyronii</name>
    <dbReference type="NCBI Taxonomy" id="2748009"/>
    <lineage>
        <taxon>Bacteria</taxon>
        <taxon>Pseudomonadati</taxon>
        <taxon>Bacteroidota</taxon>
        <taxon>Flavobacteriia</taxon>
        <taxon>Flavobacteriales</taxon>
        <taxon>Flavobacteriaceae</taxon>
        <taxon>Zobellia</taxon>
    </lineage>
</organism>
<keyword evidence="3" id="KW-0418">Kinase</keyword>
<keyword evidence="3" id="KW-0808">Transferase</keyword>
<dbReference type="PANTHER" id="PTHR34220">
    <property type="entry name" value="SENSOR HISTIDINE KINASE YPDA"/>
    <property type="match status" value="1"/>
</dbReference>
<dbReference type="PANTHER" id="PTHR34220:SF7">
    <property type="entry name" value="SENSOR HISTIDINE KINASE YPDA"/>
    <property type="match status" value="1"/>
</dbReference>
<gene>
    <name evidence="3" type="ORF">HW347_13865</name>
</gene>
<dbReference type="InterPro" id="IPR050640">
    <property type="entry name" value="Bact_2-comp_sensor_kinase"/>
</dbReference>
<dbReference type="RefSeq" id="WP_214612406.1">
    <property type="nucleotide sequence ID" value="NZ_JACATN010000004.1"/>
</dbReference>
<proteinExistence type="predicted"/>
<comment type="caution">
    <text evidence="3">The sequence shown here is derived from an EMBL/GenBank/DDBJ whole genome shotgun (WGS) entry which is preliminary data.</text>
</comment>
<sequence>MKQTYRFLFHVFLWLAVWLMAWLLLNENSIFLDKNAPSFLMQIVVIAVLIYITAPTLLFKKKYLLFGVVSVALIILCSFLISESMGLPERGIPPPMRGEHRGGPPMGPPQILIQFLILSIAYVLATFVETFLFAQKKEEETIRNKNENLQMELKFLKSQINPHFLFNSLNNIYALSVIDSNKTQESIGTLSDMLRYVLYECEQPTVPIKKEIAYISNYLNLFRLKSSKPFPIKTDFQVSNSGAMIAPMIFIPYVENALKHGNIDHVADGYLEIKVHSDDKKINFYVANSVSERPAQKDAVGGIGLENVKKRLEILYPNKHELSIVQTPESYTVNLSISLNGAN</sequence>
<keyword evidence="1" id="KW-1133">Transmembrane helix</keyword>
<keyword evidence="4" id="KW-1185">Reference proteome</keyword>
<evidence type="ECO:0000256" key="1">
    <source>
        <dbReference type="SAM" id="Phobius"/>
    </source>
</evidence>
<feature type="domain" description="Signal transduction histidine kinase internal region" evidence="2">
    <location>
        <begin position="151"/>
        <end position="226"/>
    </location>
</feature>
<dbReference type="GO" id="GO:0016301">
    <property type="term" value="F:kinase activity"/>
    <property type="evidence" value="ECO:0007669"/>
    <property type="project" value="UniProtKB-KW"/>
</dbReference>
<feature type="transmembrane region" description="Helical" evidence="1">
    <location>
        <begin position="111"/>
        <end position="134"/>
    </location>
</feature>
<name>A0ABS5WHN9_9FLAO</name>
<dbReference type="InterPro" id="IPR036890">
    <property type="entry name" value="HATPase_C_sf"/>
</dbReference>
<evidence type="ECO:0000259" key="2">
    <source>
        <dbReference type="Pfam" id="PF06580"/>
    </source>
</evidence>
<accession>A0ABS5WHN9</accession>
<feature type="transmembrane region" description="Helical" evidence="1">
    <location>
        <begin position="7"/>
        <end position="25"/>
    </location>
</feature>
<feature type="transmembrane region" description="Helical" evidence="1">
    <location>
        <begin position="63"/>
        <end position="81"/>
    </location>
</feature>
<dbReference type="Proteomes" id="UP000740413">
    <property type="component" value="Unassembled WGS sequence"/>
</dbReference>
<keyword evidence="1" id="KW-0472">Membrane</keyword>
<protein>
    <submittedName>
        <fullName evidence="3">Histidine kinase</fullName>
    </submittedName>
</protein>
<dbReference type="Pfam" id="PF06580">
    <property type="entry name" value="His_kinase"/>
    <property type="match status" value="1"/>
</dbReference>
<keyword evidence="1" id="KW-0812">Transmembrane</keyword>
<evidence type="ECO:0000313" key="3">
    <source>
        <dbReference type="EMBL" id="MBT2162355.1"/>
    </source>
</evidence>
<dbReference type="InterPro" id="IPR010559">
    <property type="entry name" value="Sig_transdc_His_kin_internal"/>
</dbReference>
<feature type="transmembrane region" description="Helical" evidence="1">
    <location>
        <begin position="37"/>
        <end position="58"/>
    </location>
</feature>
<dbReference type="EMBL" id="JACATN010000004">
    <property type="protein sequence ID" value="MBT2162355.1"/>
    <property type="molecule type" value="Genomic_DNA"/>
</dbReference>
<reference evidence="4" key="1">
    <citation type="submission" date="2023-07" db="EMBL/GenBank/DDBJ databases">
        <title>Zobellia barbeyronii sp. nov., a new marine flavobacterium, isolated from green and red algae.</title>
        <authorList>
            <person name="Nedashkovskaya O.I."/>
            <person name="Otstavnykh N."/>
            <person name="Zhukova N."/>
            <person name="Guzev K."/>
            <person name="Chausova V."/>
            <person name="Tekutyeva L."/>
            <person name="Mikhailov V."/>
            <person name="Isaeva M."/>
        </authorList>
    </citation>
    <scope>NUCLEOTIDE SEQUENCE [LARGE SCALE GENOMIC DNA]</scope>
    <source>
        <strain evidence="4">KMM 6746</strain>
    </source>
</reference>
<evidence type="ECO:0000313" key="4">
    <source>
        <dbReference type="Proteomes" id="UP000740413"/>
    </source>
</evidence>
<dbReference type="Gene3D" id="3.30.565.10">
    <property type="entry name" value="Histidine kinase-like ATPase, C-terminal domain"/>
    <property type="match status" value="1"/>
</dbReference>